<evidence type="ECO:0000313" key="9">
    <source>
        <dbReference type="Proteomes" id="UP000714915"/>
    </source>
</evidence>
<evidence type="ECO:0000256" key="4">
    <source>
        <dbReference type="ARBA" id="ARBA00022723"/>
    </source>
</evidence>
<comment type="similarity">
    <text evidence="6">Belongs to the peptidase M24A family.</text>
</comment>
<dbReference type="PANTHER" id="PTHR43330:SF27">
    <property type="entry name" value="METHIONINE AMINOPEPTIDASE"/>
    <property type="match status" value="1"/>
</dbReference>
<sequence length="260" mass="28998">MILKTQEEIEKYKKISELSTGIIKKMSEKLKVGIYPAEIEEYCWELCREAKVEPAFYGVVQSGNPPFPSSCNINVNDEILHAIPSSTRKLEHGDVVKIDFGIAKDGLYTDHCYTFVIGKMSEEDRSLVMNAKLATETAMKKAIVGNTTRDLGETMETIAEMAGFEVLKNYVGHGIGKTLWEEPSVPAYGLYDGGDELEEGMVLCIECQLVKGTDRTYIESDGWTIKTSNGNKGAMFEYMVVVGKNKPIVLTPMQDWKIVV</sequence>
<feature type="domain" description="Peptidase M24" evidence="7">
    <location>
        <begin position="10"/>
        <end position="243"/>
    </location>
</feature>
<keyword evidence="2 6" id="KW-0031">Aminopeptidase</keyword>
<dbReference type="InterPro" id="IPR036005">
    <property type="entry name" value="Creatinase/aminopeptidase-like"/>
</dbReference>
<dbReference type="EC" id="3.4.11.18" evidence="6"/>
<dbReference type="PANTHER" id="PTHR43330">
    <property type="entry name" value="METHIONINE AMINOPEPTIDASE"/>
    <property type="match status" value="1"/>
</dbReference>
<reference evidence="8" key="2">
    <citation type="journal article" date="2021" name="Microbiome">
        <title>Successional dynamics and alternative stable states in a saline activated sludge microbial community over 9 years.</title>
        <authorList>
            <person name="Wang Y."/>
            <person name="Ye J."/>
            <person name="Ju F."/>
            <person name="Liu L."/>
            <person name="Boyd J.A."/>
            <person name="Deng Y."/>
            <person name="Parks D.H."/>
            <person name="Jiang X."/>
            <person name="Yin X."/>
            <person name="Woodcroft B.J."/>
            <person name="Tyson G.W."/>
            <person name="Hugenholtz P."/>
            <person name="Polz M.F."/>
            <person name="Zhang T."/>
        </authorList>
    </citation>
    <scope>NUCLEOTIDE SEQUENCE</scope>
    <source>
        <strain evidence="8">HKST-UBA09</strain>
    </source>
</reference>
<dbReference type="Pfam" id="PF00557">
    <property type="entry name" value="Peptidase_M24"/>
    <property type="match status" value="1"/>
</dbReference>
<proteinExistence type="inferred from homology"/>
<dbReference type="GO" id="GO:0005829">
    <property type="term" value="C:cytosol"/>
    <property type="evidence" value="ECO:0007669"/>
    <property type="project" value="TreeGrafter"/>
</dbReference>
<dbReference type="Gene3D" id="3.90.230.10">
    <property type="entry name" value="Creatinase/methionine aminopeptidase superfamily"/>
    <property type="match status" value="1"/>
</dbReference>
<comment type="function">
    <text evidence="1">Removes the N-terminal methionine from nascent proteins. The N-terminal methionine is often cleaved when the second residue in the primary sequence is small and uncharged (Met-Ala-, Cys, Gly, Pro, Ser, Thr, or Val). Requires deformylation of the N(alpha)-formylated initiator methionine before it can be hydrolyzed.</text>
</comment>
<keyword evidence="3 6" id="KW-0645">Protease</keyword>
<comment type="catalytic activity">
    <reaction evidence="6">
        <text>Release of N-terminal amino acids, preferentially methionine, from peptides and arylamides.</text>
        <dbReference type="EC" id="3.4.11.18"/>
    </reaction>
</comment>
<evidence type="ECO:0000256" key="5">
    <source>
        <dbReference type="ARBA" id="ARBA00022801"/>
    </source>
</evidence>
<dbReference type="Proteomes" id="UP000714915">
    <property type="component" value="Unassembled WGS sequence"/>
</dbReference>
<dbReference type="InterPro" id="IPR000994">
    <property type="entry name" value="Pept_M24"/>
</dbReference>
<keyword evidence="4 6" id="KW-0479">Metal-binding</keyword>
<organism evidence="8 9">
    <name type="scientific">Candidatus Dojkabacteria bacterium</name>
    <dbReference type="NCBI Taxonomy" id="2099670"/>
    <lineage>
        <taxon>Bacteria</taxon>
        <taxon>Candidatus Dojkabacteria</taxon>
    </lineage>
</organism>
<keyword evidence="5 8" id="KW-0378">Hydrolase</keyword>
<evidence type="ECO:0000256" key="3">
    <source>
        <dbReference type="ARBA" id="ARBA00022670"/>
    </source>
</evidence>
<gene>
    <name evidence="8" type="primary">map</name>
    <name evidence="8" type="ORF">KC669_02050</name>
</gene>
<evidence type="ECO:0000256" key="6">
    <source>
        <dbReference type="RuleBase" id="RU003653"/>
    </source>
</evidence>
<evidence type="ECO:0000313" key="8">
    <source>
        <dbReference type="EMBL" id="MCA9386795.1"/>
    </source>
</evidence>
<name>A0A955L9U8_9BACT</name>
<dbReference type="AlphaFoldDB" id="A0A955L9U8"/>
<dbReference type="EMBL" id="JAGQLF010000017">
    <property type="protein sequence ID" value="MCA9386795.1"/>
    <property type="molecule type" value="Genomic_DNA"/>
</dbReference>
<dbReference type="InterPro" id="IPR002467">
    <property type="entry name" value="Pept_M24A_MAP1"/>
</dbReference>
<comment type="caution">
    <text evidence="8">The sequence shown here is derived from an EMBL/GenBank/DDBJ whole genome shotgun (WGS) entry which is preliminary data.</text>
</comment>
<evidence type="ECO:0000256" key="2">
    <source>
        <dbReference type="ARBA" id="ARBA00022438"/>
    </source>
</evidence>
<protein>
    <recommendedName>
        <fullName evidence="6">Methionine aminopeptidase</fullName>
        <ecNumber evidence="6">3.4.11.18</ecNumber>
    </recommendedName>
</protein>
<dbReference type="GO" id="GO:0070006">
    <property type="term" value="F:metalloaminopeptidase activity"/>
    <property type="evidence" value="ECO:0007669"/>
    <property type="project" value="InterPro"/>
</dbReference>
<dbReference type="NCBIfam" id="TIGR00500">
    <property type="entry name" value="met_pdase_I"/>
    <property type="match status" value="1"/>
</dbReference>
<dbReference type="GO" id="GO:0006508">
    <property type="term" value="P:proteolysis"/>
    <property type="evidence" value="ECO:0007669"/>
    <property type="project" value="UniProtKB-KW"/>
</dbReference>
<evidence type="ECO:0000256" key="1">
    <source>
        <dbReference type="ARBA" id="ARBA00002521"/>
    </source>
</evidence>
<evidence type="ECO:0000259" key="7">
    <source>
        <dbReference type="Pfam" id="PF00557"/>
    </source>
</evidence>
<reference evidence="8" key="1">
    <citation type="submission" date="2020-04" db="EMBL/GenBank/DDBJ databases">
        <authorList>
            <person name="Zhang T."/>
        </authorList>
    </citation>
    <scope>NUCLEOTIDE SEQUENCE</scope>
    <source>
        <strain evidence="8">HKST-UBA09</strain>
    </source>
</reference>
<dbReference type="SUPFAM" id="SSF55920">
    <property type="entry name" value="Creatinase/aminopeptidase"/>
    <property type="match status" value="1"/>
</dbReference>
<accession>A0A955L9U8</accession>
<dbReference type="GO" id="GO:0046872">
    <property type="term" value="F:metal ion binding"/>
    <property type="evidence" value="ECO:0007669"/>
    <property type="project" value="UniProtKB-KW"/>
</dbReference>
<dbReference type="InterPro" id="IPR001714">
    <property type="entry name" value="Pept_M24_MAP"/>
</dbReference>
<dbReference type="PRINTS" id="PR00599">
    <property type="entry name" value="MAPEPTIDASE"/>
</dbReference>
<comment type="cofactor">
    <cofactor evidence="6">
        <name>Co(2+)</name>
        <dbReference type="ChEBI" id="CHEBI:48828"/>
    </cofactor>
    <cofactor evidence="6">
        <name>Zn(2+)</name>
        <dbReference type="ChEBI" id="CHEBI:29105"/>
    </cofactor>
    <cofactor evidence="6">
        <name>Mn(2+)</name>
        <dbReference type="ChEBI" id="CHEBI:29035"/>
    </cofactor>
    <cofactor evidence="6">
        <name>Fe(2+)</name>
        <dbReference type="ChEBI" id="CHEBI:29033"/>
    </cofactor>
    <text evidence="6">Binds 2 divalent metal cations per subunit. Has a high-affinity and a low affinity metal-binding site. The true nature of the physiological cofactor is under debate. The enzyme is active with cobalt, zinc, manganese or divalent iron ions.</text>
</comment>
<dbReference type="GO" id="GO:0004239">
    <property type="term" value="F:initiator methionyl aminopeptidase activity"/>
    <property type="evidence" value="ECO:0007669"/>
    <property type="project" value="UniProtKB-EC"/>
</dbReference>